<dbReference type="EMBL" id="CYGY02000025">
    <property type="protein sequence ID" value="SIT40727.1"/>
    <property type="molecule type" value="Genomic_DNA"/>
</dbReference>
<keyword evidence="5" id="KW-0560">Oxidoreductase</keyword>
<evidence type="ECO:0000259" key="9">
    <source>
        <dbReference type="PROSITE" id="PS51296"/>
    </source>
</evidence>
<gene>
    <name evidence="10" type="ORF">BN2476_250045</name>
</gene>
<evidence type="ECO:0000256" key="3">
    <source>
        <dbReference type="ARBA" id="ARBA00022723"/>
    </source>
</evidence>
<dbReference type="AlphaFoldDB" id="A0A1N7S173"/>
<comment type="caution">
    <text evidence="10">The sequence shown here is derived from an EMBL/GenBank/DDBJ whole genome shotgun (WGS) entry which is preliminary data.</text>
</comment>
<dbReference type="RefSeq" id="WP_087734616.1">
    <property type="nucleotide sequence ID" value="NZ_CYGY02000025.1"/>
</dbReference>
<dbReference type="GO" id="GO:0051537">
    <property type="term" value="F:2 iron, 2 sulfur cluster binding"/>
    <property type="evidence" value="ECO:0007669"/>
    <property type="project" value="UniProtKB-KW"/>
</dbReference>
<dbReference type="InterPro" id="IPR001663">
    <property type="entry name" value="Rng_hydr_dOase-A"/>
</dbReference>
<dbReference type="Gene3D" id="3.90.380.10">
    <property type="entry name" value="Naphthalene 1,2-dioxygenase Alpha Subunit, Chain A, domain 1"/>
    <property type="match status" value="1"/>
</dbReference>
<keyword evidence="4" id="KW-0223">Dioxygenase</keyword>
<evidence type="ECO:0000256" key="5">
    <source>
        <dbReference type="ARBA" id="ARBA00023002"/>
    </source>
</evidence>
<evidence type="ECO:0000256" key="2">
    <source>
        <dbReference type="ARBA" id="ARBA00022714"/>
    </source>
</evidence>
<protein>
    <submittedName>
        <fullName evidence="10">Rieske (2Fe-2S) domain-containing protein</fullName>
    </submittedName>
</protein>
<dbReference type="PRINTS" id="PR00090">
    <property type="entry name" value="RNGDIOXGNASE"/>
</dbReference>
<dbReference type="InterPro" id="IPR017941">
    <property type="entry name" value="Rieske_2Fe-2S"/>
</dbReference>
<evidence type="ECO:0000256" key="1">
    <source>
        <dbReference type="ARBA" id="ARBA00008751"/>
    </source>
</evidence>
<evidence type="ECO:0000313" key="11">
    <source>
        <dbReference type="Proteomes" id="UP000195569"/>
    </source>
</evidence>
<dbReference type="SUPFAM" id="SSF55961">
    <property type="entry name" value="Bet v1-like"/>
    <property type="match status" value="1"/>
</dbReference>
<dbReference type="PANTHER" id="PTHR43756:SF1">
    <property type="entry name" value="3-PHENYLPROPIONATE_CINNAMIC ACID DIOXYGENASE SUBUNIT ALPHA"/>
    <property type="match status" value="1"/>
</dbReference>
<dbReference type="SUPFAM" id="SSF50022">
    <property type="entry name" value="ISP domain"/>
    <property type="match status" value="1"/>
</dbReference>
<evidence type="ECO:0000313" key="10">
    <source>
        <dbReference type="EMBL" id="SIT40727.1"/>
    </source>
</evidence>
<dbReference type="Proteomes" id="UP000195569">
    <property type="component" value="Unassembled WGS sequence"/>
</dbReference>
<dbReference type="PROSITE" id="PS00570">
    <property type="entry name" value="RING_HYDROXYL_ALPHA"/>
    <property type="match status" value="1"/>
</dbReference>
<keyword evidence="8" id="KW-0520">NAD</keyword>
<dbReference type="PROSITE" id="PS51296">
    <property type="entry name" value="RIESKE"/>
    <property type="match status" value="1"/>
</dbReference>
<comment type="similarity">
    <text evidence="1">Belongs to the bacterial ring-hydroxylating dioxygenase alpha subunit family.</text>
</comment>
<dbReference type="OrthoDB" id="9790995at2"/>
<feature type="domain" description="Rieske" evidence="9">
    <location>
        <begin position="53"/>
        <end position="163"/>
    </location>
</feature>
<evidence type="ECO:0000256" key="6">
    <source>
        <dbReference type="ARBA" id="ARBA00023004"/>
    </source>
</evidence>
<dbReference type="Pfam" id="PF00355">
    <property type="entry name" value="Rieske"/>
    <property type="match status" value="1"/>
</dbReference>
<organism evidence="10 11">
    <name type="scientific">Paraburkholderia piptadeniae</name>
    <dbReference type="NCBI Taxonomy" id="1701573"/>
    <lineage>
        <taxon>Bacteria</taxon>
        <taxon>Pseudomonadati</taxon>
        <taxon>Pseudomonadota</taxon>
        <taxon>Betaproteobacteria</taxon>
        <taxon>Burkholderiales</taxon>
        <taxon>Burkholderiaceae</taxon>
        <taxon>Paraburkholderia</taxon>
    </lineage>
</organism>
<dbReference type="InterPro" id="IPR015879">
    <property type="entry name" value="Ring_hydroxy_dOase_asu_C_dom"/>
</dbReference>
<dbReference type="Gene3D" id="2.102.10.10">
    <property type="entry name" value="Rieske [2Fe-2S] iron-sulphur domain"/>
    <property type="match status" value="1"/>
</dbReference>
<evidence type="ECO:0000256" key="4">
    <source>
        <dbReference type="ARBA" id="ARBA00022964"/>
    </source>
</evidence>
<keyword evidence="2" id="KW-0001">2Fe-2S</keyword>
<keyword evidence="11" id="KW-1185">Reference proteome</keyword>
<dbReference type="PANTHER" id="PTHR43756">
    <property type="entry name" value="CHOLINE MONOOXYGENASE, CHLOROPLASTIC"/>
    <property type="match status" value="1"/>
</dbReference>
<keyword evidence="3" id="KW-0479">Metal-binding</keyword>
<dbReference type="InterPro" id="IPR036922">
    <property type="entry name" value="Rieske_2Fe-2S_sf"/>
</dbReference>
<keyword evidence="6" id="KW-0408">Iron</keyword>
<accession>A0A1N7S173</accession>
<keyword evidence="7" id="KW-0411">Iron-sulfur</keyword>
<reference evidence="10" key="1">
    <citation type="submission" date="2016-12" db="EMBL/GenBank/DDBJ databases">
        <authorList>
            <person name="Moulin L."/>
        </authorList>
    </citation>
    <scope>NUCLEOTIDE SEQUENCE [LARGE SCALE GENOMIC DNA]</scope>
    <source>
        <strain evidence="10">STM 7183</strain>
    </source>
</reference>
<sequence>MQQVVKLERPRSTTDARTTIDDLVQDDRVRAKVYTDEAIFDLEMERVFGRAWIFMAHESQIPRAGDFVTSAIGRQPVIVVRAADGSINVLYNRCPHRGAIVCRESEGNTHRFACPYHGWNFRIDGELSGIPFRNAYDDAFLEGENLSLARVARVENYRGFVFASAAESGPSLVDYIGPLKDGIDNLLDRSPTGEVFVSAGVHRYRYKGNWKMQLENGLDEYHPPFSHASTVRPGGQQLQRAYAAKTGYKVLSDKDPNQADAKSHYDHGEVHGARYGQAFLTIPDATRRSELEVPEYRQALIDRHGEQKALDIIANSNMSNAVFYPSLIVRVSGNMHIRVVRPIAVDETEVLVWPMQVKGVPDQVNKGIVRYANVHVSVSSFVQTDDLEIFERVFEGLQAGKPDWVMLARGYGREWEGPYPDEKVGYATWETGMRAQFRYWKALMSEAM</sequence>
<evidence type="ECO:0000256" key="8">
    <source>
        <dbReference type="ARBA" id="ARBA00023027"/>
    </source>
</evidence>
<evidence type="ECO:0000256" key="7">
    <source>
        <dbReference type="ARBA" id="ARBA00023014"/>
    </source>
</evidence>
<dbReference type="Pfam" id="PF00848">
    <property type="entry name" value="Ring_hydroxyl_A"/>
    <property type="match status" value="1"/>
</dbReference>
<dbReference type="GO" id="GO:0005506">
    <property type="term" value="F:iron ion binding"/>
    <property type="evidence" value="ECO:0007669"/>
    <property type="project" value="InterPro"/>
</dbReference>
<dbReference type="CDD" id="cd08879">
    <property type="entry name" value="RHO_alpha_C_AntDO-like"/>
    <property type="match status" value="1"/>
</dbReference>
<dbReference type="GO" id="GO:0051213">
    <property type="term" value="F:dioxygenase activity"/>
    <property type="evidence" value="ECO:0007669"/>
    <property type="project" value="UniProtKB-KW"/>
</dbReference>
<proteinExistence type="inferred from homology"/>
<name>A0A1N7S173_9BURK</name>
<dbReference type="InterPro" id="IPR015881">
    <property type="entry name" value="ARHD_Rieske_2Fe_2S"/>
</dbReference>